<dbReference type="InterPro" id="IPR006680">
    <property type="entry name" value="Amidohydro-rel"/>
</dbReference>
<evidence type="ECO:0000313" key="4">
    <source>
        <dbReference type="EMBL" id="KAG9230748.1"/>
    </source>
</evidence>
<evidence type="ECO:0000256" key="2">
    <source>
        <dbReference type="RuleBase" id="RU000384"/>
    </source>
</evidence>
<dbReference type="Proteomes" id="UP000824998">
    <property type="component" value="Unassembled WGS sequence"/>
</dbReference>
<evidence type="ECO:0000259" key="3">
    <source>
        <dbReference type="PROSITE" id="PS51987"/>
    </source>
</evidence>
<dbReference type="Gene3D" id="3.30.590.10">
    <property type="entry name" value="Glutamine synthetase/guanido kinase, catalytic domain"/>
    <property type="match status" value="1"/>
</dbReference>
<accession>A0A9P7YCY9</accession>
<feature type="domain" description="GS catalytic" evidence="3">
    <location>
        <begin position="502"/>
        <end position="829"/>
    </location>
</feature>
<name>A0A9P7YCY9_9HELO</name>
<protein>
    <recommendedName>
        <fullName evidence="3">GS catalytic domain-containing protein</fullName>
    </recommendedName>
</protein>
<dbReference type="SUPFAM" id="SSF51556">
    <property type="entry name" value="Metallo-dependent hydrolases"/>
    <property type="match status" value="1"/>
</dbReference>
<proteinExistence type="inferred from homology"/>
<dbReference type="Gene3D" id="3.20.20.140">
    <property type="entry name" value="Metal-dependent hydrolases"/>
    <property type="match status" value="1"/>
</dbReference>
<dbReference type="EMBL" id="MU251647">
    <property type="protein sequence ID" value="KAG9230748.1"/>
    <property type="molecule type" value="Genomic_DNA"/>
</dbReference>
<dbReference type="PROSITE" id="PS51987">
    <property type="entry name" value="GS_CATALYTIC"/>
    <property type="match status" value="1"/>
</dbReference>
<evidence type="ECO:0000256" key="1">
    <source>
        <dbReference type="PROSITE-ProRule" id="PRU01331"/>
    </source>
</evidence>
<comment type="caution">
    <text evidence="4">The sequence shown here is derived from an EMBL/GenBank/DDBJ whole genome shotgun (WGS) entry which is preliminary data.</text>
</comment>
<dbReference type="InterPro" id="IPR014746">
    <property type="entry name" value="Gln_synth/guanido_kin_cat_dom"/>
</dbReference>
<dbReference type="PANTHER" id="PTHR43383:SF2">
    <property type="entry name" value="AMIDOHYDROLASE 2 FAMILY PROTEIN"/>
    <property type="match status" value="1"/>
</dbReference>
<dbReference type="InterPro" id="IPR008146">
    <property type="entry name" value="Gln_synth_cat_dom"/>
</dbReference>
<keyword evidence="5" id="KW-1185">Reference proteome</keyword>
<dbReference type="SMART" id="SM01230">
    <property type="entry name" value="Gln-synt_C"/>
    <property type="match status" value="1"/>
</dbReference>
<evidence type="ECO:0000313" key="5">
    <source>
        <dbReference type="Proteomes" id="UP000824998"/>
    </source>
</evidence>
<sequence>MDDLIRAIHTTPIIDNHAHPLLRPEATSKYLLLAITTEAHGGAMKTTHSSLSHIRAVRQLSEILGCGGTWDEFVKAIEMERSKPDDSWNKRCFQGIETALIDDGLDGEHEKQEKRIVRIENEAENIIQDLLRDANTTVDNFFEVFVKAVEEVILAALRDTEVVGFKSVICYRVGLAEPVCAGTNFEEECTNLFQNLQNQGAKLFKRIENEAINWALVYLTAQMIHDHPTPNDKRKPFQFHTGLGDNDITLTTASPSHLQPLMRKYPEVPFVLLHASYLFTQEAGYLAMVYENVYADIGEIFPFVSKEGQEKAVREILELCPSEKVLWSTDGQWFPETYLLATIQMREALEVVLPEYVKTKVLSISQAIKVVEDIFFSTSNNLYDLGLSMTALPLKAFPLGCSSSTSDLRELITFLADHPTTKSLRLQYLDYTATSNTHLHVGVTKAALGVLQNDTLIPGVSATGEYRLEAISSSLHPGPSAGFASLQCEFRNLDGSEVPICPRSTLKRIVSKAESHGLQFIIGFEIKIVFLSSDHEAQRTPLAGSSGHVWNSARALHNPKLLNMLAEISEALSTCGIDLETWHPESARGQYEFVLPPLPPLASLDTLIQAREIITTVAAKYDLRATLQPKPFKDQRGTAAHAHISISSPNGEDKNVYESFYQGILEALVAIIPFGYSNPTSYERAQDGVWSGGTWIAWGTQNRETVLRKIEGSHWEIKCLDGLANMYLAIAAIVAARTEGVVKKKKLIWADCGVDPATLDPEGREDFGIKEKIRDNLSDALGDLDGSAMMKDVLGAEVVERYVNVKRGEMKLLEGMSNGERWNWVVERY</sequence>
<dbReference type="PANTHER" id="PTHR43383">
    <property type="entry name" value="NODULIN 6"/>
    <property type="match status" value="1"/>
</dbReference>
<dbReference type="Pfam" id="PF04909">
    <property type="entry name" value="Amidohydro_2"/>
    <property type="match status" value="1"/>
</dbReference>
<dbReference type="Pfam" id="PF00120">
    <property type="entry name" value="Gln-synt_C"/>
    <property type="match status" value="1"/>
</dbReference>
<dbReference type="InterPro" id="IPR032466">
    <property type="entry name" value="Metal_Hydrolase"/>
</dbReference>
<dbReference type="AlphaFoldDB" id="A0A9P7YCY9"/>
<dbReference type="OrthoDB" id="3364440at2759"/>
<dbReference type="GO" id="GO:0016787">
    <property type="term" value="F:hydrolase activity"/>
    <property type="evidence" value="ECO:0007669"/>
    <property type="project" value="InterPro"/>
</dbReference>
<dbReference type="SUPFAM" id="SSF55931">
    <property type="entry name" value="Glutamine synthetase/guanido kinase"/>
    <property type="match status" value="1"/>
</dbReference>
<reference evidence="4" key="1">
    <citation type="journal article" date="2021" name="IMA Fungus">
        <title>Genomic characterization of three marine fungi, including Emericellopsis atlantica sp. nov. with signatures of a generalist lifestyle and marine biomass degradation.</title>
        <authorList>
            <person name="Hagestad O.C."/>
            <person name="Hou L."/>
            <person name="Andersen J.H."/>
            <person name="Hansen E.H."/>
            <person name="Altermark B."/>
            <person name="Li C."/>
            <person name="Kuhnert E."/>
            <person name="Cox R.J."/>
            <person name="Crous P.W."/>
            <person name="Spatafora J.W."/>
            <person name="Lail K."/>
            <person name="Amirebrahimi M."/>
            <person name="Lipzen A."/>
            <person name="Pangilinan J."/>
            <person name="Andreopoulos W."/>
            <person name="Hayes R.D."/>
            <person name="Ng V."/>
            <person name="Grigoriev I.V."/>
            <person name="Jackson S.A."/>
            <person name="Sutton T.D.S."/>
            <person name="Dobson A.D.W."/>
            <person name="Rama T."/>
        </authorList>
    </citation>
    <scope>NUCLEOTIDE SEQUENCE</scope>
    <source>
        <strain evidence="4">TRa018bII</strain>
    </source>
</reference>
<comment type="similarity">
    <text evidence="1 2">Belongs to the glutamine synthetase family.</text>
</comment>
<organism evidence="4 5">
    <name type="scientific">Amylocarpus encephaloides</name>
    <dbReference type="NCBI Taxonomy" id="45428"/>
    <lineage>
        <taxon>Eukaryota</taxon>
        <taxon>Fungi</taxon>
        <taxon>Dikarya</taxon>
        <taxon>Ascomycota</taxon>
        <taxon>Pezizomycotina</taxon>
        <taxon>Leotiomycetes</taxon>
        <taxon>Helotiales</taxon>
        <taxon>Helotiales incertae sedis</taxon>
        <taxon>Amylocarpus</taxon>
    </lineage>
</organism>
<dbReference type="GO" id="GO:0004356">
    <property type="term" value="F:glutamine synthetase activity"/>
    <property type="evidence" value="ECO:0007669"/>
    <property type="project" value="InterPro"/>
</dbReference>
<gene>
    <name evidence="4" type="ORF">BJ875DRAFT_519059</name>
</gene>